<dbReference type="Proteomes" id="UP000198539">
    <property type="component" value="Unassembled WGS sequence"/>
</dbReference>
<dbReference type="Pfam" id="PF00455">
    <property type="entry name" value="DeoRC"/>
    <property type="match status" value="1"/>
</dbReference>
<dbReference type="PANTHER" id="PTHR30363">
    <property type="entry name" value="HTH-TYPE TRANSCRIPTIONAL REGULATOR SRLR-RELATED"/>
    <property type="match status" value="1"/>
</dbReference>
<accession>A0A1H2TG18</accession>
<name>A0A1H2TG18_9RHOB</name>
<protein>
    <submittedName>
        <fullName evidence="3">DeoR C terminal sensor domain-containing protein</fullName>
    </submittedName>
</protein>
<evidence type="ECO:0000313" key="4">
    <source>
        <dbReference type="Proteomes" id="UP000198539"/>
    </source>
</evidence>
<dbReference type="STRING" id="564137.SAMN04488238_10248"/>
<dbReference type="InterPro" id="IPR014036">
    <property type="entry name" value="DeoR-like_C"/>
</dbReference>
<dbReference type="SMART" id="SM01134">
    <property type="entry name" value="DeoRC"/>
    <property type="match status" value="1"/>
</dbReference>
<dbReference type="InterPro" id="IPR037171">
    <property type="entry name" value="NagB/RpiA_transferase-like"/>
</dbReference>
<evidence type="ECO:0000256" key="1">
    <source>
        <dbReference type="ARBA" id="ARBA00022491"/>
    </source>
</evidence>
<dbReference type="EMBL" id="FNOM01000002">
    <property type="protein sequence ID" value="SDW42923.1"/>
    <property type="molecule type" value="Genomic_DNA"/>
</dbReference>
<keyword evidence="1" id="KW-0678">Repressor</keyword>
<keyword evidence="4" id="KW-1185">Reference proteome</keyword>
<reference evidence="3 4" key="1">
    <citation type="submission" date="2016-10" db="EMBL/GenBank/DDBJ databases">
        <authorList>
            <person name="de Groot N.N."/>
        </authorList>
    </citation>
    <scope>NUCLEOTIDE SEQUENCE [LARGE SCALE GENOMIC DNA]</scope>
    <source>
        <strain evidence="3 4">CGMCC 1.8894</strain>
    </source>
</reference>
<dbReference type="PANTHER" id="PTHR30363:SF4">
    <property type="entry name" value="GLYCEROL-3-PHOSPHATE REGULON REPRESSOR"/>
    <property type="match status" value="1"/>
</dbReference>
<organism evidence="3 4">
    <name type="scientific">Roseicitreum antarcticum</name>
    <dbReference type="NCBI Taxonomy" id="564137"/>
    <lineage>
        <taxon>Bacteria</taxon>
        <taxon>Pseudomonadati</taxon>
        <taxon>Pseudomonadota</taxon>
        <taxon>Alphaproteobacteria</taxon>
        <taxon>Rhodobacterales</taxon>
        <taxon>Paracoccaceae</taxon>
        <taxon>Roseicitreum</taxon>
    </lineage>
</organism>
<gene>
    <name evidence="3" type="ORF">SAMN04488238_10248</name>
</gene>
<dbReference type="AlphaFoldDB" id="A0A1H2TG18"/>
<dbReference type="SUPFAM" id="SSF100950">
    <property type="entry name" value="NagB/RpiA/CoA transferase-like"/>
    <property type="match status" value="1"/>
</dbReference>
<dbReference type="InterPro" id="IPR050313">
    <property type="entry name" value="Carb_Metab_HTH_regulators"/>
</dbReference>
<proteinExistence type="predicted"/>
<feature type="domain" description="DeoR-like transcriptional repressor C-terminal sensor" evidence="2">
    <location>
        <begin position="3"/>
        <end position="128"/>
    </location>
</feature>
<evidence type="ECO:0000259" key="2">
    <source>
        <dbReference type="Pfam" id="PF00455"/>
    </source>
</evidence>
<evidence type="ECO:0000313" key="3">
    <source>
        <dbReference type="EMBL" id="SDW42923.1"/>
    </source>
</evidence>
<sequence length="147" mass="14955">MNAVASRLSPEFSGLIVTPAPSVALAALARGAHVHLIGGSLCPEGAMATGGDAERFIGTIAADLCLLGACGLWPDFGLSAEDAGEAGVKRAMAHASARAVVVASAAKLMRRGRHLVLDLDEIDGIVTDASSAQMAPFLEAEIEVIHV</sequence>